<dbReference type="PANTHER" id="PTHR34846:SF5">
    <property type="entry name" value="CARBOXYMUCONOLACTONE DECARBOXYLASE-LIKE DOMAIN-CONTAINING PROTEIN"/>
    <property type="match status" value="1"/>
</dbReference>
<evidence type="ECO:0000313" key="3">
    <source>
        <dbReference type="Proteomes" id="UP000477680"/>
    </source>
</evidence>
<gene>
    <name evidence="2" type="ORF">G3T16_09635</name>
</gene>
<dbReference type="GO" id="GO:0051920">
    <property type="term" value="F:peroxiredoxin activity"/>
    <property type="evidence" value="ECO:0007669"/>
    <property type="project" value="InterPro"/>
</dbReference>
<dbReference type="Proteomes" id="UP000477680">
    <property type="component" value="Chromosome"/>
</dbReference>
<dbReference type="InterPro" id="IPR003779">
    <property type="entry name" value="CMD-like"/>
</dbReference>
<protein>
    <submittedName>
        <fullName evidence="2">Carboxymuconolactone decarboxylase family protein</fullName>
    </submittedName>
</protein>
<feature type="domain" description="Carboxymuconolactone decarboxylase-like" evidence="1">
    <location>
        <begin position="45"/>
        <end position="104"/>
    </location>
</feature>
<accession>A0A6C0U2D9</accession>
<dbReference type="InterPro" id="IPR029032">
    <property type="entry name" value="AhpD-like"/>
</dbReference>
<dbReference type="PANTHER" id="PTHR34846">
    <property type="entry name" value="4-CARBOXYMUCONOLACTONE DECARBOXYLASE FAMILY PROTEIN (AFU_ORTHOLOGUE AFUA_6G11590)"/>
    <property type="match status" value="1"/>
</dbReference>
<dbReference type="Pfam" id="PF02627">
    <property type="entry name" value="CMD"/>
    <property type="match status" value="1"/>
</dbReference>
<dbReference type="AlphaFoldDB" id="A0A6C0U2D9"/>
<reference evidence="2 3" key="1">
    <citation type="submission" date="2020-02" db="EMBL/GenBank/DDBJ databases">
        <title>Genome sequencing for Kineobactrum sp. M2.</title>
        <authorList>
            <person name="Park S.-J."/>
        </authorList>
    </citation>
    <scope>NUCLEOTIDE SEQUENCE [LARGE SCALE GENOMIC DNA]</scope>
    <source>
        <strain evidence="2 3">M2</strain>
    </source>
</reference>
<dbReference type="EMBL" id="CP048711">
    <property type="protein sequence ID" value="QIB65629.1"/>
    <property type="molecule type" value="Genomic_DNA"/>
</dbReference>
<dbReference type="Gene3D" id="1.20.1290.10">
    <property type="entry name" value="AhpD-like"/>
    <property type="match status" value="1"/>
</dbReference>
<name>A0A6C0U2D9_9GAMM</name>
<proteinExistence type="predicted"/>
<dbReference type="RefSeq" id="WP_163494996.1">
    <property type="nucleotide sequence ID" value="NZ_CP048711.1"/>
</dbReference>
<organism evidence="2 3">
    <name type="scientific">Kineobactrum salinum</name>
    <dbReference type="NCBI Taxonomy" id="2708301"/>
    <lineage>
        <taxon>Bacteria</taxon>
        <taxon>Pseudomonadati</taxon>
        <taxon>Pseudomonadota</taxon>
        <taxon>Gammaproteobacteria</taxon>
        <taxon>Cellvibrionales</taxon>
        <taxon>Halieaceae</taxon>
        <taxon>Kineobactrum</taxon>
    </lineage>
</organism>
<evidence type="ECO:0000259" key="1">
    <source>
        <dbReference type="Pfam" id="PF02627"/>
    </source>
</evidence>
<dbReference type="KEGG" id="kim:G3T16_09635"/>
<keyword evidence="3" id="KW-1185">Reference proteome</keyword>
<sequence>MPNLTRLSLELVQEPGDDLLRNMFKRLDRGGRGPANIHRLLAASPAIFETFINYAHALRHQTDLEPQDRELLIVRLLSRLDARYELAHHYQMAVDAGLADAVLATVTQGQIDIAILNKRQKMLVAFADRFITGDGLDEKTAAYMRAIYTDRQLLEIGLTLALYLGLAHLTHTIDVPFETE</sequence>
<dbReference type="SUPFAM" id="SSF69118">
    <property type="entry name" value="AhpD-like"/>
    <property type="match status" value="1"/>
</dbReference>
<evidence type="ECO:0000313" key="2">
    <source>
        <dbReference type="EMBL" id="QIB65629.1"/>
    </source>
</evidence>